<gene>
    <name evidence="8" type="ORF">SERLA73DRAFT_52202</name>
</gene>
<dbReference type="SMART" id="SM00066">
    <property type="entry name" value="GAL4"/>
    <property type="match status" value="1"/>
</dbReference>
<dbReference type="CDD" id="cd12148">
    <property type="entry name" value="fungal_TF_MHR"/>
    <property type="match status" value="1"/>
</dbReference>
<feature type="compositionally biased region" description="Pro residues" evidence="6">
    <location>
        <begin position="106"/>
        <end position="115"/>
    </location>
</feature>
<reference evidence="9" key="1">
    <citation type="journal article" date="2011" name="Science">
        <title>The plant cell wall-decomposing machinery underlies the functional diversity of forest fungi.</title>
        <authorList>
            <person name="Eastwood D.C."/>
            <person name="Floudas D."/>
            <person name="Binder M."/>
            <person name="Majcherczyk A."/>
            <person name="Schneider P."/>
            <person name="Aerts A."/>
            <person name="Asiegbu F.O."/>
            <person name="Baker S.E."/>
            <person name="Barry K."/>
            <person name="Bendiksby M."/>
            <person name="Blumentritt M."/>
            <person name="Coutinho P.M."/>
            <person name="Cullen D."/>
            <person name="de Vries R.P."/>
            <person name="Gathman A."/>
            <person name="Goodell B."/>
            <person name="Henrissat B."/>
            <person name="Ihrmark K."/>
            <person name="Kauserud H."/>
            <person name="Kohler A."/>
            <person name="LaButti K."/>
            <person name="Lapidus A."/>
            <person name="Lavin J.L."/>
            <person name="Lee Y.-H."/>
            <person name="Lindquist E."/>
            <person name="Lilly W."/>
            <person name="Lucas S."/>
            <person name="Morin E."/>
            <person name="Murat C."/>
            <person name="Oguiza J.A."/>
            <person name="Park J."/>
            <person name="Pisabarro A.G."/>
            <person name="Riley R."/>
            <person name="Rosling A."/>
            <person name="Salamov A."/>
            <person name="Schmidt O."/>
            <person name="Schmutz J."/>
            <person name="Skrede I."/>
            <person name="Stenlid J."/>
            <person name="Wiebenga A."/>
            <person name="Xie X."/>
            <person name="Kuees U."/>
            <person name="Hibbett D.S."/>
            <person name="Hoffmeister D."/>
            <person name="Hoegberg N."/>
            <person name="Martin F."/>
            <person name="Grigoriev I.V."/>
            <person name="Watkinson S.C."/>
        </authorList>
    </citation>
    <scope>NUCLEOTIDE SEQUENCE [LARGE SCALE GENOMIC DNA]</scope>
    <source>
        <strain evidence="9">strain S7.3</strain>
    </source>
</reference>
<comment type="subcellular location">
    <subcellularLocation>
        <location evidence="1">Nucleus</location>
    </subcellularLocation>
</comment>
<dbReference type="HOGENOM" id="CLU_061618_0_0_1"/>
<sequence>MEDFQFIIESPQSTQGHKKRPRLVTSCDNCRLKKIKCLQSTPETQCEACKVAKIPCRFRDRERYFAERSRAIAGPLAGPTSQPYEMNKGLPVQHLSDRLPGSTPDPATPSYPHPHPSFHRSSSYSPASSGYESENHARYQTYASEQRRTIPAHQRHSPSDSIVSSEDDSPYSNSSPGSTVYRASNHSTPINAHVPRRSLQLFDPAHLQCPHRNLMPHFIQLFFQHMGTQCTFIVHDEILEKFTNGSLTALLSSCIASIAIRFSNVPELTSRGLHSIAEAYGDNAKNILSAVVHQPSLDSLHALMVLAWSEYKNGRALGFRGYCEMAMTMAVDLGLSEAGAVNSYGTDQDHLRVTWSSLVQLHYYASSSMDYYLPKRHTQ</sequence>
<proteinExistence type="predicted"/>
<protein>
    <recommendedName>
        <fullName evidence="7">Zn(2)-C6 fungal-type domain-containing protein</fullName>
    </recommendedName>
</protein>
<dbReference type="STRING" id="936435.F8PTX0"/>
<accession>F8PTX0</accession>
<keyword evidence="5" id="KW-0539">Nucleus</keyword>
<evidence type="ECO:0000256" key="6">
    <source>
        <dbReference type="SAM" id="MobiDB-lite"/>
    </source>
</evidence>
<dbReference type="AlphaFoldDB" id="F8PTX0"/>
<dbReference type="OrthoDB" id="2428527at2759"/>
<dbReference type="InParanoid" id="F8PTX0"/>
<dbReference type="GO" id="GO:0005634">
    <property type="term" value="C:nucleus"/>
    <property type="evidence" value="ECO:0007669"/>
    <property type="project" value="UniProtKB-SubCell"/>
</dbReference>
<evidence type="ECO:0000259" key="7">
    <source>
        <dbReference type="PROSITE" id="PS50048"/>
    </source>
</evidence>
<dbReference type="GO" id="GO:0000981">
    <property type="term" value="F:DNA-binding transcription factor activity, RNA polymerase II-specific"/>
    <property type="evidence" value="ECO:0007669"/>
    <property type="project" value="InterPro"/>
</dbReference>
<evidence type="ECO:0000256" key="2">
    <source>
        <dbReference type="ARBA" id="ARBA00022723"/>
    </source>
</evidence>
<dbReference type="SUPFAM" id="SSF57701">
    <property type="entry name" value="Zn2/Cys6 DNA-binding domain"/>
    <property type="match status" value="1"/>
</dbReference>
<dbReference type="Pfam" id="PF00172">
    <property type="entry name" value="Zn_clus"/>
    <property type="match status" value="1"/>
</dbReference>
<dbReference type="EMBL" id="GL945479">
    <property type="protein sequence ID" value="EGN99595.1"/>
    <property type="molecule type" value="Genomic_DNA"/>
</dbReference>
<dbReference type="PANTHER" id="PTHR47338:SF5">
    <property type="entry name" value="ZN(II)2CYS6 TRANSCRIPTION FACTOR (EUROFUNG)"/>
    <property type="match status" value="1"/>
</dbReference>
<dbReference type="InterPro" id="IPR007219">
    <property type="entry name" value="XnlR_reg_dom"/>
</dbReference>
<dbReference type="InterPro" id="IPR001138">
    <property type="entry name" value="Zn2Cys6_DnaBD"/>
</dbReference>
<evidence type="ECO:0000256" key="3">
    <source>
        <dbReference type="ARBA" id="ARBA00023015"/>
    </source>
</evidence>
<keyword evidence="3" id="KW-0805">Transcription regulation</keyword>
<dbReference type="Gene3D" id="4.10.240.10">
    <property type="entry name" value="Zn(2)-C6 fungal-type DNA-binding domain"/>
    <property type="match status" value="1"/>
</dbReference>
<keyword evidence="2" id="KW-0479">Metal-binding</keyword>
<keyword evidence="9" id="KW-1185">Reference proteome</keyword>
<dbReference type="PANTHER" id="PTHR47338">
    <property type="entry name" value="ZN(II)2CYS6 TRANSCRIPTION FACTOR (EUROFUNG)-RELATED"/>
    <property type="match status" value="1"/>
</dbReference>
<dbReference type="CDD" id="cd00067">
    <property type="entry name" value="GAL4"/>
    <property type="match status" value="1"/>
</dbReference>
<feature type="compositionally biased region" description="Low complexity" evidence="6">
    <location>
        <begin position="119"/>
        <end position="132"/>
    </location>
</feature>
<feature type="region of interest" description="Disordered" evidence="6">
    <location>
        <begin position="74"/>
        <end position="135"/>
    </location>
</feature>
<dbReference type="InterPro" id="IPR050815">
    <property type="entry name" value="TF_fung"/>
</dbReference>
<evidence type="ECO:0000256" key="1">
    <source>
        <dbReference type="ARBA" id="ARBA00004123"/>
    </source>
</evidence>
<dbReference type="Pfam" id="PF04082">
    <property type="entry name" value="Fungal_trans"/>
    <property type="match status" value="1"/>
</dbReference>
<evidence type="ECO:0000313" key="9">
    <source>
        <dbReference type="Proteomes" id="UP000008063"/>
    </source>
</evidence>
<evidence type="ECO:0000256" key="4">
    <source>
        <dbReference type="ARBA" id="ARBA00023163"/>
    </source>
</evidence>
<evidence type="ECO:0000256" key="5">
    <source>
        <dbReference type="ARBA" id="ARBA00023242"/>
    </source>
</evidence>
<dbReference type="GO" id="GO:0003677">
    <property type="term" value="F:DNA binding"/>
    <property type="evidence" value="ECO:0007669"/>
    <property type="project" value="InterPro"/>
</dbReference>
<dbReference type="PROSITE" id="PS00463">
    <property type="entry name" value="ZN2_CY6_FUNGAL_1"/>
    <property type="match status" value="1"/>
</dbReference>
<dbReference type="eggNOG" id="ENOG502SMYK">
    <property type="taxonomic scope" value="Eukaryota"/>
</dbReference>
<organism evidence="9">
    <name type="scientific">Serpula lacrymans var. lacrymans (strain S7.3)</name>
    <name type="common">Dry rot fungus</name>
    <dbReference type="NCBI Taxonomy" id="936435"/>
    <lineage>
        <taxon>Eukaryota</taxon>
        <taxon>Fungi</taxon>
        <taxon>Dikarya</taxon>
        <taxon>Basidiomycota</taxon>
        <taxon>Agaricomycotina</taxon>
        <taxon>Agaricomycetes</taxon>
        <taxon>Agaricomycetidae</taxon>
        <taxon>Boletales</taxon>
        <taxon>Coniophorineae</taxon>
        <taxon>Serpulaceae</taxon>
        <taxon>Serpula</taxon>
    </lineage>
</organism>
<feature type="domain" description="Zn(2)-C6 fungal-type" evidence="7">
    <location>
        <begin position="26"/>
        <end position="58"/>
    </location>
</feature>
<dbReference type="GO" id="GO:0008270">
    <property type="term" value="F:zinc ion binding"/>
    <property type="evidence" value="ECO:0007669"/>
    <property type="project" value="InterPro"/>
</dbReference>
<evidence type="ECO:0000313" key="8">
    <source>
        <dbReference type="EMBL" id="EGN99595.1"/>
    </source>
</evidence>
<dbReference type="PROSITE" id="PS50048">
    <property type="entry name" value="ZN2_CY6_FUNGAL_2"/>
    <property type="match status" value="1"/>
</dbReference>
<dbReference type="GO" id="GO:0006351">
    <property type="term" value="P:DNA-templated transcription"/>
    <property type="evidence" value="ECO:0007669"/>
    <property type="project" value="InterPro"/>
</dbReference>
<name>F8PTX0_SERL3</name>
<dbReference type="InterPro" id="IPR036864">
    <property type="entry name" value="Zn2-C6_fun-type_DNA-bd_sf"/>
</dbReference>
<feature type="region of interest" description="Disordered" evidence="6">
    <location>
        <begin position="148"/>
        <end position="185"/>
    </location>
</feature>
<keyword evidence="4" id="KW-0804">Transcription</keyword>
<dbReference type="OMA" id="TSCDHCR"/>
<dbReference type="Proteomes" id="UP000008063">
    <property type="component" value="Unassembled WGS sequence"/>
</dbReference>